<accession>M3FJV0</accession>
<dbReference type="EMBL" id="AKWO02000004">
    <property type="protein sequence ID" value="EMG02103.1"/>
    <property type="molecule type" value="Genomic_DNA"/>
</dbReference>
<keyword evidence="1" id="KW-0472">Membrane</keyword>
<comment type="caution">
    <text evidence="2">The sequence shown here is derived from an EMBL/GenBank/DDBJ whole genome shotgun (WGS) entry which is preliminary data.</text>
</comment>
<keyword evidence="1" id="KW-1133">Transmembrane helix</keyword>
<protein>
    <submittedName>
        <fullName evidence="2">Uncharacterized protein</fullName>
    </submittedName>
</protein>
<gene>
    <name evidence="2" type="ORF">LEP1GSC123_2699</name>
</gene>
<dbReference type="BioCyc" id="LBOR1193007:G11KN-3583-MONOMER"/>
<dbReference type="Proteomes" id="UP000011783">
    <property type="component" value="Unassembled WGS sequence"/>
</dbReference>
<evidence type="ECO:0000313" key="2">
    <source>
        <dbReference type="EMBL" id="EMG02103.1"/>
    </source>
</evidence>
<proteinExistence type="predicted"/>
<sequence>MSRKTFAFISLKTLSWILPFLLALLFVWILYNDRLEFPPVWPDEVLFFSPSQDFVEFGTLRTRVLEGLIPGMEETTLWMPPLYFFPVAFG</sequence>
<keyword evidence="1" id="KW-0812">Transmembrane</keyword>
<evidence type="ECO:0000256" key="1">
    <source>
        <dbReference type="SAM" id="Phobius"/>
    </source>
</evidence>
<name>M3FJV0_LEPBO</name>
<organism evidence="2 3">
    <name type="scientific">Leptospira borgpetersenii str. 200701203</name>
    <dbReference type="NCBI Taxonomy" id="1193007"/>
    <lineage>
        <taxon>Bacteria</taxon>
        <taxon>Pseudomonadati</taxon>
        <taxon>Spirochaetota</taxon>
        <taxon>Spirochaetia</taxon>
        <taxon>Leptospirales</taxon>
        <taxon>Leptospiraceae</taxon>
        <taxon>Leptospira</taxon>
    </lineage>
</organism>
<dbReference type="AlphaFoldDB" id="M3FJV0"/>
<feature type="transmembrane region" description="Helical" evidence="1">
    <location>
        <begin position="7"/>
        <end position="31"/>
    </location>
</feature>
<evidence type="ECO:0000313" key="3">
    <source>
        <dbReference type="Proteomes" id="UP000011783"/>
    </source>
</evidence>
<reference evidence="2 3" key="1">
    <citation type="submission" date="2013-01" db="EMBL/GenBank/DDBJ databases">
        <authorList>
            <person name="Harkins D.M."/>
            <person name="Durkin A.S."/>
            <person name="Brinkac L.M."/>
            <person name="Haft D.H."/>
            <person name="Selengut J.D."/>
            <person name="Sanka R."/>
            <person name="DePew J."/>
            <person name="Purushe J."/>
            <person name="Picardeau M."/>
            <person name="Werts C."/>
            <person name="Goarant C."/>
            <person name="Vinetz J.M."/>
            <person name="Sutton G.G."/>
            <person name="Nierman W.C."/>
            <person name="Fouts D.E."/>
        </authorList>
    </citation>
    <scope>NUCLEOTIDE SEQUENCE [LARGE SCALE GENOMIC DNA]</scope>
    <source>
        <strain evidence="2 3">200701203</strain>
    </source>
</reference>